<sequence>MYIVHLVLYFHGKLQLKLRVFLVHNHAVPRQVQI</sequence>
<organism evidence="1">
    <name type="scientific">Arundo donax</name>
    <name type="common">Giant reed</name>
    <name type="synonym">Donax arundinaceus</name>
    <dbReference type="NCBI Taxonomy" id="35708"/>
    <lineage>
        <taxon>Eukaryota</taxon>
        <taxon>Viridiplantae</taxon>
        <taxon>Streptophyta</taxon>
        <taxon>Embryophyta</taxon>
        <taxon>Tracheophyta</taxon>
        <taxon>Spermatophyta</taxon>
        <taxon>Magnoliopsida</taxon>
        <taxon>Liliopsida</taxon>
        <taxon>Poales</taxon>
        <taxon>Poaceae</taxon>
        <taxon>PACMAD clade</taxon>
        <taxon>Arundinoideae</taxon>
        <taxon>Arundineae</taxon>
        <taxon>Arundo</taxon>
    </lineage>
</organism>
<dbReference type="AlphaFoldDB" id="A0A0A9B964"/>
<dbReference type="EMBL" id="GBRH01239207">
    <property type="protein sequence ID" value="JAD58688.1"/>
    <property type="molecule type" value="Transcribed_RNA"/>
</dbReference>
<proteinExistence type="predicted"/>
<evidence type="ECO:0000313" key="1">
    <source>
        <dbReference type="EMBL" id="JAD58688.1"/>
    </source>
</evidence>
<accession>A0A0A9B964</accession>
<name>A0A0A9B964_ARUDO</name>
<protein>
    <submittedName>
        <fullName evidence="1">Uncharacterized protein</fullName>
    </submittedName>
</protein>
<reference evidence="1" key="1">
    <citation type="submission" date="2014-09" db="EMBL/GenBank/DDBJ databases">
        <authorList>
            <person name="Magalhaes I.L.F."/>
            <person name="Oliveira U."/>
            <person name="Santos F.R."/>
            <person name="Vidigal T.H.D.A."/>
            <person name="Brescovit A.D."/>
            <person name="Santos A.J."/>
        </authorList>
    </citation>
    <scope>NUCLEOTIDE SEQUENCE</scope>
    <source>
        <tissue evidence="1">Shoot tissue taken approximately 20 cm above the soil surface</tissue>
    </source>
</reference>
<reference evidence="1" key="2">
    <citation type="journal article" date="2015" name="Data Brief">
        <title>Shoot transcriptome of the giant reed, Arundo donax.</title>
        <authorList>
            <person name="Barrero R.A."/>
            <person name="Guerrero F.D."/>
            <person name="Moolhuijzen P."/>
            <person name="Goolsby J.A."/>
            <person name="Tidwell J."/>
            <person name="Bellgard S.E."/>
            <person name="Bellgard M.I."/>
        </authorList>
    </citation>
    <scope>NUCLEOTIDE SEQUENCE</scope>
    <source>
        <tissue evidence="1">Shoot tissue taken approximately 20 cm above the soil surface</tissue>
    </source>
</reference>